<reference evidence="4 5" key="1">
    <citation type="submission" date="2018-04" db="EMBL/GenBank/DDBJ databases">
        <title>Paenibacillus taichungensis Genome sequencing and assembly.</title>
        <authorList>
            <person name="Xu J."/>
            <person name="Rensing C."/>
            <person name="Mazhar H.S."/>
        </authorList>
    </citation>
    <scope>NUCLEOTIDE SEQUENCE [LARGE SCALE GENOMIC DNA]</scope>
    <source>
        <strain evidence="4 5">NC1</strain>
    </source>
</reference>
<dbReference type="PROSITE" id="PS52050">
    <property type="entry name" value="WYL"/>
    <property type="match status" value="1"/>
</dbReference>
<dbReference type="InterPro" id="IPR026881">
    <property type="entry name" value="WYL_dom"/>
</dbReference>
<dbReference type="Pfam" id="PF08279">
    <property type="entry name" value="HTH_11"/>
    <property type="match status" value="1"/>
</dbReference>
<dbReference type="PIRSF" id="PIRSF016838">
    <property type="entry name" value="PafC"/>
    <property type="match status" value="1"/>
</dbReference>
<proteinExistence type="predicted"/>
<gene>
    <name evidence="4" type="ORF">DC345_25155</name>
</gene>
<dbReference type="InterPro" id="IPR051534">
    <property type="entry name" value="CBASS_pafABC_assoc_protein"/>
</dbReference>
<dbReference type="PANTHER" id="PTHR34580:SF1">
    <property type="entry name" value="PROTEIN PAFC"/>
    <property type="match status" value="1"/>
</dbReference>
<dbReference type="PROSITE" id="PS51000">
    <property type="entry name" value="HTH_DEOR_2"/>
    <property type="match status" value="1"/>
</dbReference>
<comment type="caution">
    <text evidence="4">The sequence shown here is derived from an EMBL/GenBank/DDBJ whole genome shotgun (WGS) entry which is preliminary data.</text>
</comment>
<evidence type="ECO:0000313" key="5">
    <source>
        <dbReference type="Proteomes" id="UP000250642"/>
    </source>
</evidence>
<evidence type="ECO:0000256" key="2">
    <source>
        <dbReference type="ARBA" id="ARBA00023163"/>
    </source>
</evidence>
<keyword evidence="2" id="KW-0804">Transcription</keyword>
<evidence type="ECO:0000256" key="1">
    <source>
        <dbReference type="ARBA" id="ARBA00023015"/>
    </source>
</evidence>
<keyword evidence="1" id="KW-0805">Transcription regulation</keyword>
<feature type="domain" description="HTH deoR-type" evidence="3">
    <location>
        <begin position="2"/>
        <end position="57"/>
    </location>
</feature>
<name>A0A329QLU6_9BACL</name>
<dbReference type="InterPro" id="IPR028349">
    <property type="entry name" value="PafC-like"/>
</dbReference>
<evidence type="ECO:0000259" key="3">
    <source>
        <dbReference type="PROSITE" id="PS51000"/>
    </source>
</evidence>
<accession>A0A329QLU6</accession>
<dbReference type="Gene3D" id="1.10.10.10">
    <property type="entry name" value="Winged helix-like DNA-binding domain superfamily/Winged helix DNA-binding domain"/>
    <property type="match status" value="1"/>
</dbReference>
<dbReference type="InterPro" id="IPR001034">
    <property type="entry name" value="DeoR_HTH"/>
</dbReference>
<dbReference type="InterPro" id="IPR013196">
    <property type="entry name" value="HTH_11"/>
</dbReference>
<evidence type="ECO:0000313" key="4">
    <source>
        <dbReference type="EMBL" id="RAW11528.1"/>
    </source>
</evidence>
<dbReference type="EMBL" id="QEVW01000018">
    <property type="protein sequence ID" value="RAW11528.1"/>
    <property type="molecule type" value="Genomic_DNA"/>
</dbReference>
<dbReference type="PANTHER" id="PTHR34580">
    <property type="match status" value="1"/>
</dbReference>
<dbReference type="InterPro" id="IPR057727">
    <property type="entry name" value="WCX_dom"/>
</dbReference>
<organism evidence="4 5">
    <name type="scientific">Paenibacillus taichungensis</name>
    <dbReference type="NCBI Taxonomy" id="484184"/>
    <lineage>
        <taxon>Bacteria</taxon>
        <taxon>Bacillati</taxon>
        <taxon>Bacillota</taxon>
        <taxon>Bacilli</taxon>
        <taxon>Bacillales</taxon>
        <taxon>Paenibacillaceae</taxon>
        <taxon>Paenibacillus</taxon>
    </lineage>
</organism>
<dbReference type="InterPro" id="IPR036390">
    <property type="entry name" value="WH_DNA-bd_sf"/>
</dbReference>
<dbReference type="Pfam" id="PF13280">
    <property type="entry name" value="WYL"/>
    <property type="match status" value="1"/>
</dbReference>
<dbReference type="SUPFAM" id="SSF46785">
    <property type="entry name" value="Winged helix' DNA-binding domain"/>
    <property type="match status" value="1"/>
</dbReference>
<dbReference type="RefSeq" id="WP_113055532.1">
    <property type="nucleotide sequence ID" value="NZ_QEVW01000018.1"/>
</dbReference>
<protein>
    <submittedName>
        <fullName evidence="4">YafY family transcriptional regulator</fullName>
    </submittedName>
</protein>
<dbReference type="Proteomes" id="UP000250642">
    <property type="component" value="Unassembled WGS sequence"/>
</dbReference>
<dbReference type="Pfam" id="PF25583">
    <property type="entry name" value="WCX"/>
    <property type="match status" value="1"/>
</dbReference>
<dbReference type="InterPro" id="IPR036388">
    <property type="entry name" value="WH-like_DNA-bd_sf"/>
</dbReference>
<dbReference type="AlphaFoldDB" id="A0A329QLU6"/>
<sequence length="307" mass="35200">MKIERILSIVLLLLERKKVSSSELAKMFEVTPRTIFRDIETITKAGIPITSSPGVNGGFSIMERYKFEKKIFTQAEILVLILGLNSIHSTVSSDEVLNAIAKVKSLISENENRLVDKLIAIDPSPWFGSTLVKPPGLGQIRTAIEEDRLITFEYLDPFEGMTPLELTIEPCRLVLKNSVWYMQGFCTEKGGFRMFKVSRISSLVTHHDTFKKREIEDEVLDITEKELIHLTLLFDQSLIPYMREYCGEKNIRLYEGAKWIAKFPFIANDHGYTHLLSFGDKCECIEPEHVRSELTKRIEGIYKVYSN</sequence>
<dbReference type="GO" id="GO:0003700">
    <property type="term" value="F:DNA-binding transcription factor activity"/>
    <property type="evidence" value="ECO:0007669"/>
    <property type="project" value="InterPro"/>
</dbReference>